<name>A0A0S4J0T3_BODSA</name>
<sequence length="187" mass="21202">NEGREHVVREVYKKRRGKEITLSLPHALALVHRLVVESLGSTKPVAKLHRLLLVSLPHGLALLHRLVLPLVLPVHPRLVNPWIGFACVPFFWLLPHDKENQRKHLDFFFFFFLQTLNTLTIHRGLSWVIPPKFVGLQLGNSLDLHTQHNSEFTNPFTGFQLAVLQGKGAFIGGAFIGRKVCCIGFDN</sequence>
<evidence type="ECO:0000313" key="2">
    <source>
        <dbReference type="EMBL" id="CUG40041.1"/>
    </source>
</evidence>
<keyword evidence="1" id="KW-1133">Transmembrane helix</keyword>
<keyword evidence="1" id="KW-0812">Transmembrane</keyword>
<dbReference type="EMBL" id="CYKH01000789">
    <property type="protein sequence ID" value="CUG40041.1"/>
    <property type="molecule type" value="Genomic_DNA"/>
</dbReference>
<evidence type="ECO:0000313" key="3">
    <source>
        <dbReference type="Proteomes" id="UP000051952"/>
    </source>
</evidence>
<protein>
    <submittedName>
        <fullName evidence="2">GPI-anchored surface protein, putative</fullName>
    </submittedName>
</protein>
<keyword evidence="3" id="KW-1185">Reference proteome</keyword>
<organism evidence="2 3">
    <name type="scientific">Bodo saltans</name>
    <name type="common">Flagellated protozoan</name>
    <dbReference type="NCBI Taxonomy" id="75058"/>
    <lineage>
        <taxon>Eukaryota</taxon>
        <taxon>Discoba</taxon>
        <taxon>Euglenozoa</taxon>
        <taxon>Kinetoplastea</taxon>
        <taxon>Metakinetoplastina</taxon>
        <taxon>Eubodonida</taxon>
        <taxon>Bodonidae</taxon>
        <taxon>Bodo</taxon>
    </lineage>
</organism>
<feature type="transmembrane region" description="Helical" evidence="1">
    <location>
        <begin position="107"/>
        <end position="129"/>
    </location>
</feature>
<dbReference type="Proteomes" id="UP000051952">
    <property type="component" value="Unassembled WGS sequence"/>
</dbReference>
<accession>A0A0S4J0T3</accession>
<feature type="transmembrane region" description="Helical" evidence="1">
    <location>
        <begin position="51"/>
        <end position="72"/>
    </location>
</feature>
<feature type="transmembrane region" description="Helical" evidence="1">
    <location>
        <begin position="78"/>
        <end position="95"/>
    </location>
</feature>
<evidence type="ECO:0000256" key="1">
    <source>
        <dbReference type="SAM" id="Phobius"/>
    </source>
</evidence>
<keyword evidence="1" id="KW-0472">Membrane</keyword>
<dbReference type="VEuPathDB" id="TriTrypDB:BSAL_78860"/>
<dbReference type="AlphaFoldDB" id="A0A0S4J0T3"/>
<gene>
    <name evidence="2" type="ORF">BSAL_78860</name>
</gene>
<proteinExistence type="predicted"/>
<reference evidence="3" key="1">
    <citation type="submission" date="2015-09" db="EMBL/GenBank/DDBJ databases">
        <authorList>
            <consortium name="Pathogen Informatics"/>
        </authorList>
    </citation>
    <scope>NUCLEOTIDE SEQUENCE [LARGE SCALE GENOMIC DNA]</scope>
    <source>
        <strain evidence="3">Lake Konstanz</strain>
    </source>
</reference>
<feature type="non-terminal residue" evidence="2">
    <location>
        <position position="1"/>
    </location>
</feature>